<dbReference type="PANTHER" id="PTHR44688">
    <property type="entry name" value="DNA-BINDING TRANSCRIPTIONAL ACTIVATOR DEVR_DOSR"/>
    <property type="match status" value="1"/>
</dbReference>
<dbReference type="CDD" id="cd17537">
    <property type="entry name" value="REC_FixJ"/>
    <property type="match status" value="1"/>
</dbReference>
<evidence type="ECO:0000256" key="1">
    <source>
        <dbReference type="ARBA" id="ARBA00023015"/>
    </source>
</evidence>
<gene>
    <name evidence="7" type="ORF">WKW82_17985</name>
</gene>
<dbReference type="PROSITE" id="PS00622">
    <property type="entry name" value="HTH_LUXR_1"/>
    <property type="match status" value="1"/>
</dbReference>
<reference evidence="7 8" key="1">
    <citation type="submission" date="2024-03" db="EMBL/GenBank/DDBJ databases">
        <title>Novel species of the genus Variovorax.</title>
        <authorList>
            <person name="Liu Q."/>
            <person name="Xin Y.-H."/>
        </authorList>
    </citation>
    <scope>NUCLEOTIDE SEQUENCE [LARGE SCALE GENOMIC DNA]</scope>
    <source>
        <strain evidence="7 8">KACC 18900</strain>
    </source>
</reference>
<protein>
    <submittedName>
        <fullName evidence="7">Response regulator</fullName>
    </submittedName>
</protein>
<proteinExistence type="predicted"/>
<dbReference type="SMART" id="SM00448">
    <property type="entry name" value="REC"/>
    <property type="match status" value="1"/>
</dbReference>
<dbReference type="PROSITE" id="PS50043">
    <property type="entry name" value="HTH_LUXR_2"/>
    <property type="match status" value="1"/>
</dbReference>
<dbReference type="Pfam" id="PF00196">
    <property type="entry name" value="GerE"/>
    <property type="match status" value="1"/>
</dbReference>
<dbReference type="PRINTS" id="PR00038">
    <property type="entry name" value="HTHLUXR"/>
</dbReference>
<keyword evidence="4" id="KW-0597">Phosphoprotein</keyword>
<dbReference type="Proteomes" id="UP001385892">
    <property type="component" value="Unassembled WGS sequence"/>
</dbReference>
<feature type="modified residue" description="4-aspartylphosphate" evidence="4">
    <location>
        <position position="55"/>
    </location>
</feature>
<organism evidence="7 8">
    <name type="scientific">Variovorax rhizosphaerae</name>
    <dbReference type="NCBI Taxonomy" id="1836200"/>
    <lineage>
        <taxon>Bacteria</taxon>
        <taxon>Pseudomonadati</taxon>
        <taxon>Pseudomonadota</taxon>
        <taxon>Betaproteobacteria</taxon>
        <taxon>Burkholderiales</taxon>
        <taxon>Comamonadaceae</taxon>
        <taxon>Variovorax</taxon>
    </lineage>
</organism>
<dbReference type="CDD" id="cd06170">
    <property type="entry name" value="LuxR_C_like"/>
    <property type="match status" value="1"/>
</dbReference>
<comment type="caution">
    <text evidence="7">The sequence shown here is derived from an EMBL/GenBank/DDBJ whole genome shotgun (WGS) entry which is preliminary data.</text>
</comment>
<sequence length="203" mass="22235">MTQGVTVFVVDDDEAVRDSVKELVASVGLRAETFASAEAFLAAHDPTRAGCLVLDVRMARISGLGLQARLREMKAPIPIVFVTAHADVPMVVEAMRGGAVGFVTKPYREQELLDNINEAIAKDAAARSDSSRHGQFARALELLTERENEVMQLAMQGLPSKVIAQRLDISHRTVELHRSRVLEKFGLGSTAELIRIAAEHRPR</sequence>
<evidence type="ECO:0000256" key="2">
    <source>
        <dbReference type="ARBA" id="ARBA00023125"/>
    </source>
</evidence>
<dbReference type="Gene3D" id="1.10.10.10">
    <property type="entry name" value="Winged helix-like DNA-binding domain superfamily/Winged helix DNA-binding domain"/>
    <property type="match status" value="1"/>
</dbReference>
<evidence type="ECO:0000256" key="4">
    <source>
        <dbReference type="PROSITE-ProRule" id="PRU00169"/>
    </source>
</evidence>
<dbReference type="SMART" id="SM00421">
    <property type="entry name" value="HTH_LUXR"/>
    <property type="match status" value="1"/>
</dbReference>
<evidence type="ECO:0000313" key="7">
    <source>
        <dbReference type="EMBL" id="MEJ8848555.1"/>
    </source>
</evidence>
<dbReference type="PANTHER" id="PTHR44688:SF16">
    <property type="entry name" value="DNA-BINDING TRANSCRIPTIONAL ACTIVATOR DEVR_DOSR"/>
    <property type="match status" value="1"/>
</dbReference>
<evidence type="ECO:0000259" key="6">
    <source>
        <dbReference type="PROSITE" id="PS50110"/>
    </source>
</evidence>
<feature type="domain" description="HTH luxR-type" evidence="5">
    <location>
        <begin position="136"/>
        <end position="201"/>
    </location>
</feature>
<evidence type="ECO:0000313" key="8">
    <source>
        <dbReference type="Proteomes" id="UP001385892"/>
    </source>
</evidence>
<keyword evidence="2" id="KW-0238">DNA-binding</keyword>
<feature type="domain" description="Response regulatory" evidence="6">
    <location>
        <begin position="6"/>
        <end position="120"/>
    </location>
</feature>
<keyword evidence="1" id="KW-0805">Transcription regulation</keyword>
<dbReference type="SUPFAM" id="SSF52172">
    <property type="entry name" value="CheY-like"/>
    <property type="match status" value="1"/>
</dbReference>
<keyword evidence="8" id="KW-1185">Reference proteome</keyword>
<evidence type="ECO:0000259" key="5">
    <source>
        <dbReference type="PROSITE" id="PS50043"/>
    </source>
</evidence>
<dbReference type="Gene3D" id="3.40.50.2300">
    <property type="match status" value="1"/>
</dbReference>
<dbReference type="InterPro" id="IPR000792">
    <property type="entry name" value="Tscrpt_reg_LuxR_C"/>
</dbReference>
<name>A0ABU8WNV6_9BURK</name>
<accession>A0ABU8WNV6</accession>
<dbReference type="RefSeq" id="WP_340343690.1">
    <property type="nucleotide sequence ID" value="NZ_JBBKZT010000008.1"/>
</dbReference>
<dbReference type="PROSITE" id="PS50110">
    <property type="entry name" value="RESPONSE_REGULATORY"/>
    <property type="match status" value="1"/>
</dbReference>
<keyword evidence="3" id="KW-0804">Transcription</keyword>
<dbReference type="InterPro" id="IPR036388">
    <property type="entry name" value="WH-like_DNA-bd_sf"/>
</dbReference>
<dbReference type="EMBL" id="JBBKZT010000008">
    <property type="protein sequence ID" value="MEJ8848555.1"/>
    <property type="molecule type" value="Genomic_DNA"/>
</dbReference>
<dbReference type="InterPro" id="IPR016032">
    <property type="entry name" value="Sig_transdc_resp-reg_C-effctor"/>
</dbReference>
<evidence type="ECO:0000256" key="3">
    <source>
        <dbReference type="ARBA" id="ARBA00023163"/>
    </source>
</evidence>
<dbReference type="InterPro" id="IPR011006">
    <property type="entry name" value="CheY-like_superfamily"/>
</dbReference>
<dbReference type="SUPFAM" id="SSF46894">
    <property type="entry name" value="C-terminal effector domain of the bipartite response regulators"/>
    <property type="match status" value="1"/>
</dbReference>
<dbReference type="InterPro" id="IPR001789">
    <property type="entry name" value="Sig_transdc_resp-reg_receiver"/>
</dbReference>
<dbReference type="Pfam" id="PF00072">
    <property type="entry name" value="Response_reg"/>
    <property type="match status" value="1"/>
</dbReference>